<proteinExistence type="inferred from homology"/>
<dbReference type="SMART" id="SM00382">
    <property type="entry name" value="AAA"/>
    <property type="match status" value="2"/>
</dbReference>
<dbReference type="GO" id="GO:0042254">
    <property type="term" value="P:ribosome biogenesis"/>
    <property type="evidence" value="ECO:0007669"/>
    <property type="project" value="TreeGrafter"/>
</dbReference>
<sequence>MLTMAGNRQSLNKGLERRVLAIVRRYIDEHSVTEGNNGSLYLSVSKVYPYVTTDRSMTRQRRRNLEKMIEKALATVRGEEAKADGLDSDLGEIEELNEEDLIGLKQSNTVNQQVADSTIPTSPAPQKRRERWPAKDGEPTKRQKQDNSREPPKNICLKNIGGREEVINDLLEFIAMPLAHPEVNLHTGVQPPCGVLLHGPPGCGKTMLANAIAREVGLPFIAISAPSIVSGVSGEPEKMLRELFEEARGIAPCLMFMDEIDAITQKRDNTQRDMERRIVAQMLTCMDDLALEKTGGKPVMIIGATNRPDSLDPALRRAGRFDKEIYLGVPDEVGREKILRILCEKLRLIGDFDFKKLAKKTAGFVGADLSALAREAGMSGSLSSIQCFLRAHPHRLTRKQLDPLYITFPDFLTGLTRIQPSSKREGFATVPDVTWADVGALESHKAELQMAIVLPIKKPELFASVGLTAPSGVLLWGPPGCGKTLLAKAIANESGANLISIRGPELLNKYIGESERAVRQVFSRAQASIPCIIFFDELDALAPHRNDNLSESSSRVVNTLLTELDGFNDRKGIYIIAATNRPDMIDPSILRPGRLDTLLLEILKTITKKTPLSNNVDLRAIAEHSRCKNFSGADLAALVKRATTLALRESCFIGVGEVEEGKNQVVVTMEHFEKASANIRPSVSEDRREQYQELATTFGSEGQ</sequence>
<dbReference type="SUPFAM" id="SSF52540">
    <property type="entry name" value="P-loop containing nucleoside triphosphate hydrolases"/>
    <property type="match status" value="2"/>
</dbReference>
<dbReference type="Pfam" id="PF00004">
    <property type="entry name" value="AAA"/>
    <property type="match status" value="2"/>
</dbReference>
<dbReference type="InterPro" id="IPR003593">
    <property type="entry name" value="AAA+_ATPase"/>
</dbReference>
<dbReference type="GO" id="GO:0005634">
    <property type="term" value="C:nucleus"/>
    <property type="evidence" value="ECO:0007669"/>
    <property type="project" value="TreeGrafter"/>
</dbReference>
<evidence type="ECO:0000256" key="3">
    <source>
        <dbReference type="ARBA" id="ARBA00022741"/>
    </source>
</evidence>
<dbReference type="eggNOG" id="KOG0733">
    <property type="taxonomic scope" value="Eukaryota"/>
</dbReference>
<dbReference type="GO" id="GO:1990275">
    <property type="term" value="F:preribosome binding"/>
    <property type="evidence" value="ECO:0007669"/>
    <property type="project" value="TreeGrafter"/>
</dbReference>
<dbReference type="InterPro" id="IPR027417">
    <property type="entry name" value="P-loop_NTPase"/>
</dbReference>
<evidence type="ECO:0000256" key="4">
    <source>
        <dbReference type="ARBA" id="ARBA00022840"/>
    </source>
</evidence>
<evidence type="ECO:0000313" key="10">
    <source>
        <dbReference type="EMBL" id="CAZ80717.1"/>
    </source>
</evidence>
<keyword evidence="4" id="KW-0067">ATP-binding</keyword>
<organism evidence="10 11">
    <name type="scientific">Tuber melanosporum (strain Mel28)</name>
    <name type="common">Perigord black truffle</name>
    <dbReference type="NCBI Taxonomy" id="656061"/>
    <lineage>
        <taxon>Eukaryota</taxon>
        <taxon>Fungi</taxon>
        <taxon>Dikarya</taxon>
        <taxon>Ascomycota</taxon>
        <taxon>Pezizomycotina</taxon>
        <taxon>Pezizomycetes</taxon>
        <taxon>Pezizales</taxon>
        <taxon>Tuberaceae</taxon>
        <taxon>Tuber</taxon>
    </lineage>
</organism>
<dbReference type="RefSeq" id="XP_002836526.1">
    <property type="nucleotide sequence ID" value="XM_002836480.1"/>
</dbReference>
<evidence type="ECO:0000256" key="1">
    <source>
        <dbReference type="ARBA" id="ARBA00006914"/>
    </source>
</evidence>
<evidence type="ECO:0000256" key="6">
    <source>
        <dbReference type="ARBA" id="ARBA00034532"/>
    </source>
</evidence>
<feature type="domain" description="AAA+ ATPase" evidence="9">
    <location>
        <begin position="469"/>
        <end position="605"/>
    </location>
</feature>
<evidence type="ECO:0000256" key="5">
    <source>
        <dbReference type="ARBA" id="ARBA00032509"/>
    </source>
</evidence>
<dbReference type="GeneID" id="9188319"/>
<dbReference type="GO" id="GO:0005524">
    <property type="term" value="F:ATP binding"/>
    <property type="evidence" value="ECO:0007669"/>
    <property type="project" value="UniProtKB-KW"/>
</dbReference>
<feature type="domain" description="AAA+ ATPase" evidence="9">
    <location>
        <begin position="191"/>
        <end position="331"/>
    </location>
</feature>
<dbReference type="GO" id="GO:0003723">
    <property type="term" value="F:RNA binding"/>
    <property type="evidence" value="ECO:0007669"/>
    <property type="project" value="TreeGrafter"/>
</dbReference>
<feature type="region of interest" description="Disordered" evidence="8">
    <location>
        <begin position="108"/>
        <end position="156"/>
    </location>
</feature>
<comment type="catalytic activity">
    <reaction evidence="7">
        <text>ATP + H2O = ADP + phosphate + H(+)</text>
        <dbReference type="Rhea" id="RHEA:13065"/>
        <dbReference type="ChEBI" id="CHEBI:15377"/>
        <dbReference type="ChEBI" id="CHEBI:15378"/>
        <dbReference type="ChEBI" id="CHEBI:30616"/>
        <dbReference type="ChEBI" id="CHEBI:43474"/>
        <dbReference type="ChEBI" id="CHEBI:456216"/>
    </reaction>
    <physiologicalReaction direction="left-to-right" evidence="7">
        <dbReference type="Rhea" id="RHEA:13066"/>
    </physiologicalReaction>
</comment>
<evidence type="ECO:0000256" key="2">
    <source>
        <dbReference type="ARBA" id="ARBA00022593"/>
    </source>
</evidence>
<dbReference type="FunFam" id="3.40.50.300:FF:000365">
    <property type="entry name" value="Ribosome biogenesis ATPase RIX7"/>
    <property type="match status" value="1"/>
</dbReference>
<dbReference type="EMBL" id="FN430041">
    <property type="protein sequence ID" value="CAZ80717.1"/>
    <property type="molecule type" value="Genomic_DNA"/>
</dbReference>
<accession>D5G874</accession>
<dbReference type="GO" id="GO:0016887">
    <property type="term" value="F:ATP hydrolysis activity"/>
    <property type="evidence" value="ECO:0007669"/>
    <property type="project" value="InterPro"/>
</dbReference>
<dbReference type="OMA" id="AIANKYC"/>
<dbReference type="KEGG" id="tml:GSTUM_00002916001"/>
<reference evidence="10 11" key="1">
    <citation type="journal article" date="2010" name="Nature">
        <title>Perigord black truffle genome uncovers evolutionary origins and mechanisms of symbiosis.</title>
        <authorList>
            <person name="Martin F."/>
            <person name="Kohler A."/>
            <person name="Murat C."/>
            <person name="Balestrini R."/>
            <person name="Coutinho P.M."/>
            <person name="Jaillon O."/>
            <person name="Montanini B."/>
            <person name="Morin E."/>
            <person name="Noel B."/>
            <person name="Percudani R."/>
            <person name="Porcel B."/>
            <person name="Rubini A."/>
            <person name="Amicucci A."/>
            <person name="Amselem J."/>
            <person name="Anthouard V."/>
            <person name="Arcioni S."/>
            <person name="Artiguenave F."/>
            <person name="Aury J.M."/>
            <person name="Ballario P."/>
            <person name="Bolchi A."/>
            <person name="Brenna A."/>
            <person name="Brun A."/>
            <person name="Buee M."/>
            <person name="Cantarel B."/>
            <person name="Chevalier G."/>
            <person name="Couloux A."/>
            <person name="Da Silva C."/>
            <person name="Denoeud F."/>
            <person name="Duplessis S."/>
            <person name="Ghignone S."/>
            <person name="Hilselberger B."/>
            <person name="Iotti M."/>
            <person name="Marcais B."/>
            <person name="Mello A."/>
            <person name="Miranda M."/>
            <person name="Pacioni G."/>
            <person name="Quesneville H."/>
            <person name="Riccioni C."/>
            <person name="Ruotolo R."/>
            <person name="Splivallo R."/>
            <person name="Stocchi V."/>
            <person name="Tisserant E."/>
            <person name="Viscomi A.R."/>
            <person name="Zambonelli A."/>
            <person name="Zampieri E."/>
            <person name="Henrissat B."/>
            <person name="Lebrun M.H."/>
            <person name="Paolocci F."/>
            <person name="Bonfante P."/>
            <person name="Ottonello S."/>
            <person name="Wincker P."/>
        </authorList>
    </citation>
    <scope>NUCLEOTIDE SEQUENCE [LARGE SCALE GENOMIC DNA]</scope>
    <source>
        <strain evidence="10 11">Mel28</strain>
    </source>
</reference>
<name>D5G874_TUBMM</name>
<dbReference type="InterPro" id="IPR003960">
    <property type="entry name" value="ATPase_AAA_CS"/>
</dbReference>
<dbReference type="FunCoup" id="D5G874">
    <property type="interactions" value="922"/>
</dbReference>
<dbReference type="InterPro" id="IPR003959">
    <property type="entry name" value="ATPase_AAA_core"/>
</dbReference>
<dbReference type="FunFam" id="3.40.50.300:FF:000149">
    <property type="entry name" value="Nuclear valosin-containing protein-like"/>
    <property type="match status" value="1"/>
</dbReference>
<dbReference type="AlphaFoldDB" id="D5G874"/>
<evidence type="ECO:0000313" key="11">
    <source>
        <dbReference type="Proteomes" id="UP000006911"/>
    </source>
</evidence>
<dbReference type="InterPro" id="IPR050168">
    <property type="entry name" value="AAA_ATPase_domain"/>
</dbReference>
<keyword evidence="3" id="KW-0547">Nucleotide-binding</keyword>
<gene>
    <name evidence="10" type="ORF">GSTUM_00002916001</name>
</gene>
<comment type="similarity">
    <text evidence="1">Belongs to the AAA ATPase family.</text>
</comment>
<dbReference type="HOGENOM" id="CLU_000688_8_3_1"/>
<evidence type="ECO:0000256" key="7">
    <source>
        <dbReference type="ARBA" id="ARBA00048778"/>
    </source>
</evidence>
<dbReference type="Pfam" id="PF17862">
    <property type="entry name" value="AAA_lid_3"/>
    <property type="match status" value="2"/>
</dbReference>
<dbReference type="PROSITE" id="PS00674">
    <property type="entry name" value="AAA"/>
    <property type="match status" value="2"/>
</dbReference>
<protein>
    <recommendedName>
        <fullName evidence="6">Peroxisomal ATPase PEX1</fullName>
    </recommendedName>
    <alternativeName>
        <fullName evidence="5">Peroxin-1</fullName>
    </alternativeName>
</protein>
<dbReference type="InParanoid" id="D5G874"/>
<dbReference type="STRING" id="656061.D5G874"/>
<dbReference type="Gene3D" id="3.40.50.300">
    <property type="entry name" value="P-loop containing nucleotide triphosphate hydrolases"/>
    <property type="match status" value="2"/>
</dbReference>
<feature type="compositionally biased region" description="Basic and acidic residues" evidence="8">
    <location>
        <begin position="131"/>
        <end position="152"/>
    </location>
</feature>
<evidence type="ECO:0000256" key="8">
    <source>
        <dbReference type="SAM" id="MobiDB-lite"/>
    </source>
</evidence>
<dbReference type="PANTHER" id="PTHR23077:SF171">
    <property type="entry name" value="NUCLEAR VALOSIN-CONTAINING PROTEIN-LIKE"/>
    <property type="match status" value="1"/>
</dbReference>
<dbReference type="Proteomes" id="UP000006911">
    <property type="component" value="Unassembled WGS sequence"/>
</dbReference>
<dbReference type="PANTHER" id="PTHR23077">
    <property type="entry name" value="AAA-FAMILY ATPASE"/>
    <property type="match status" value="1"/>
</dbReference>
<feature type="compositionally biased region" description="Polar residues" evidence="8">
    <location>
        <begin position="108"/>
        <end position="121"/>
    </location>
</feature>
<dbReference type="GO" id="GO:0007031">
    <property type="term" value="P:peroxisome organization"/>
    <property type="evidence" value="ECO:0007669"/>
    <property type="project" value="UniProtKB-KW"/>
</dbReference>
<dbReference type="Gene3D" id="1.10.8.60">
    <property type="match status" value="2"/>
</dbReference>
<keyword evidence="2" id="KW-0962">Peroxisome biogenesis</keyword>
<dbReference type="InterPro" id="IPR041569">
    <property type="entry name" value="AAA_lid_3"/>
</dbReference>
<evidence type="ECO:0000259" key="9">
    <source>
        <dbReference type="SMART" id="SM00382"/>
    </source>
</evidence>
<keyword evidence="11" id="KW-1185">Reference proteome</keyword>